<proteinExistence type="predicted"/>
<dbReference type="InterPro" id="IPR008928">
    <property type="entry name" value="6-hairpin_glycosidase_sf"/>
</dbReference>
<accession>A0ABR1J163</accession>
<protein>
    <recommendedName>
        <fullName evidence="5">Glycoside hydrolase family 76 protein</fullName>
    </recommendedName>
</protein>
<dbReference type="SUPFAM" id="SSF48208">
    <property type="entry name" value="Six-hairpin glycosidases"/>
    <property type="match status" value="1"/>
</dbReference>
<feature type="compositionally biased region" description="Low complexity" evidence="1">
    <location>
        <begin position="548"/>
        <end position="558"/>
    </location>
</feature>
<dbReference type="PANTHER" id="PTHR16861:SF4">
    <property type="entry name" value="SH3 DOMAIN PROTEIN (AFU_ORTHOLOGUE AFUA_1G13610)"/>
    <property type="match status" value="1"/>
</dbReference>
<comment type="caution">
    <text evidence="3">The sequence shown here is derived from an EMBL/GenBank/DDBJ whole genome shotgun (WGS) entry which is preliminary data.</text>
</comment>
<organism evidence="3 4">
    <name type="scientific">Marasmiellus scandens</name>
    <dbReference type="NCBI Taxonomy" id="2682957"/>
    <lineage>
        <taxon>Eukaryota</taxon>
        <taxon>Fungi</taxon>
        <taxon>Dikarya</taxon>
        <taxon>Basidiomycota</taxon>
        <taxon>Agaricomycotina</taxon>
        <taxon>Agaricomycetes</taxon>
        <taxon>Agaricomycetidae</taxon>
        <taxon>Agaricales</taxon>
        <taxon>Marasmiineae</taxon>
        <taxon>Omphalotaceae</taxon>
        <taxon>Marasmiellus</taxon>
    </lineage>
</organism>
<keyword evidence="2" id="KW-0812">Transmembrane</keyword>
<dbReference type="Gene3D" id="1.50.10.20">
    <property type="match status" value="1"/>
</dbReference>
<evidence type="ECO:0000313" key="4">
    <source>
        <dbReference type="Proteomes" id="UP001498398"/>
    </source>
</evidence>
<keyword evidence="2" id="KW-1133">Transmembrane helix</keyword>
<dbReference type="EMBL" id="JBANRG010000042">
    <property type="protein sequence ID" value="KAK7446981.1"/>
    <property type="molecule type" value="Genomic_DNA"/>
</dbReference>
<feature type="region of interest" description="Disordered" evidence="1">
    <location>
        <begin position="571"/>
        <end position="591"/>
    </location>
</feature>
<sequence length="591" mass="63795">MKSGLVFMISFFQCAYLELIFCVYPISAQSFSPSPSWQNTTISNTLQTRIQLVNDAFDTARDHITSDGTFGADQDHFASAYLYGQMAEFDSMMGQTKYKDVVNGMLPLGSRTAQADSNAEYTLRLQLVYARSAVLAYSAYNDTSFLDIATTLWNFGNDYTLSDADIEAGTQLSGKKNFPLQKECRGTTMAGGSFCNTFSDDVCLSAQTSGVNQTSSASIFAYQLDDSLRLSALLFNATSNSTYLTAAYRSLEWILAQTLDSDNGLIINTISAKQDDSTACQISPNGGYTYIAHGPGLLIDGLSRLISFTGNTSNENLLWNAVAAAIQNGTWQDPTGVVNYDLPDIQLSLELFRGLGKARAFKTSPSSMKAYIGDYVGVQYNAILEQARMPNSSIYGGRWIGPPSSDFLPAGQTVATQILMDSILLVNQDNSSVDDGSSVSVSASSVSITPSSSASPNSTFPSSSSSAGNSAESRTRAIVGGVIGTLIFVALALGSAMYFFIRKRKKLPPITPFLPSNLPQIQRGSGLASNLKVNKTSRVNTAAEEQSTETTRTTDGIDTPELIRILYRRLQTAERPDENPPSYRESAVTTT</sequence>
<dbReference type="PANTHER" id="PTHR16861">
    <property type="entry name" value="GLYCOPROTEIN 38"/>
    <property type="match status" value="1"/>
</dbReference>
<feature type="region of interest" description="Disordered" evidence="1">
    <location>
        <begin position="538"/>
        <end position="558"/>
    </location>
</feature>
<evidence type="ECO:0008006" key="5">
    <source>
        <dbReference type="Google" id="ProtNLM"/>
    </source>
</evidence>
<gene>
    <name evidence="3" type="ORF">VKT23_014193</name>
</gene>
<evidence type="ECO:0000313" key="3">
    <source>
        <dbReference type="EMBL" id="KAK7446981.1"/>
    </source>
</evidence>
<evidence type="ECO:0000256" key="2">
    <source>
        <dbReference type="SAM" id="Phobius"/>
    </source>
</evidence>
<keyword evidence="4" id="KW-1185">Reference proteome</keyword>
<name>A0ABR1J163_9AGAR</name>
<dbReference type="Proteomes" id="UP001498398">
    <property type="component" value="Unassembled WGS sequence"/>
</dbReference>
<feature type="transmembrane region" description="Helical" evidence="2">
    <location>
        <begin position="477"/>
        <end position="501"/>
    </location>
</feature>
<reference evidence="3 4" key="1">
    <citation type="submission" date="2024-01" db="EMBL/GenBank/DDBJ databases">
        <title>A draft genome for the cacao thread blight pathogen Marasmiellus scandens.</title>
        <authorList>
            <person name="Baruah I.K."/>
            <person name="Leung J."/>
            <person name="Bukari Y."/>
            <person name="Amoako-Attah I."/>
            <person name="Meinhardt L.W."/>
            <person name="Bailey B.A."/>
            <person name="Cohen S.P."/>
        </authorList>
    </citation>
    <scope>NUCLEOTIDE SEQUENCE [LARGE SCALE GENOMIC DNA]</scope>
    <source>
        <strain evidence="3 4">GH-19</strain>
    </source>
</reference>
<keyword evidence="2" id="KW-0472">Membrane</keyword>
<evidence type="ECO:0000256" key="1">
    <source>
        <dbReference type="SAM" id="MobiDB-lite"/>
    </source>
</evidence>
<feature type="region of interest" description="Disordered" evidence="1">
    <location>
        <begin position="447"/>
        <end position="471"/>
    </location>
</feature>